<proteinExistence type="predicted"/>
<dbReference type="Proteomes" id="UP000010552">
    <property type="component" value="Unassembled WGS sequence"/>
</dbReference>
<organism evidence="2 3">
    <name type="scientific">Pteropus alecto</name>
    <name type="common">Black flying fox</name>
    <dbReference type="NCBI Taxonomy" id="9402"/>
    <lineage>
        <taxon>Eukaryota</taxon>
        <taxon>Metazoa</taxon>
        <taxon>Chordata</taxon>
        <taxon>Craniata</taxon>
        <taxon>Vertebrata</taxon>
        <taxon>Euteleostomi</taxon>
        <taxon>Mammalia</taxon>
        <taxon>Eutheria</taxon>
        <taxon>Laurasiatheria</taxon>
        <taxon>Chiroptera</taxon>
        <taxon>Yinpterochiroptera</taxon>
        <taxon>Pteropodoidea</taxon>
        <taxon>Pteropodidae</taxon>
        <taxon>Pteropodinae</taxon>
        <taxon>Pteropus</taxon>
    </lineage>
</organism>
<dbReference type="AlphaFoldDB" id="L5JZD3"/>
<name>L5JZD3_PTEAL</name>
<evidence type="ECO:0000256" key="1">
    <source>
        <dbReference type="SAM" id="MobiDB-lite"/>
    </source>
</evidence>
<accession>L5JZD3</accession>
<dbReference type="InParanoid" id="L5JZD3"/>
<dbReference type="EMBL" id="KB031079">
    <property type="protein sequence ID" value="ELK03608.1"/>
    <property type="molecule type" value="Genomic_DNA"/>
</dbReference>
<protein>
    <submittedName>
        <fullName evidence="2">Uncharacterized protein</fullName>
    </submittedName>
</protein>
<reference evidence="3" key="1">
    <citation type="journal article" date="2013" name="Science">
        <title>Comparative analysis of bat genomes provides insight into the evolution of flight and immunity.</title>
        <authorList>
            <person name="Zhang G."/>
            <person name="Cowled C."/>
            <person name="Shi Z."/>
            <person name="Huang Z."/>
            <person name="Bishop-Lilly K.A."/>
            <person name="Fang X."/>
            <person name="Wynne J.W."/>
            <person name="Xiong Z."/>
            <person name="Baker M.L."/>
            <person name="Zhao W."/>
            <person name="Tachedjian M."/>
            <person name="Zhu Y."/>
            <person name="Zhou P."/>
            <person name="Jiang X."/>
            <person name="Ng J."/>
            <person name="Yang L."/>
            <person name="Wu L."/>
            <person name="Xiao J."/>
            <person name="Feng Y."/>
            <person name="Chen Y."/>
            <person name="Sun X."/>
            <person name="Zhang Y."/>
            <person name="Marsh G.A."/>
            <person name="Crameri G."/>
            <person name="Broder C.C."/>
            <person name="Frey K.G."/>
            <person name="Wang L.F."/>
            <person name="Wang J."/>
        </authorList>
    </citation>
    <scope>NUCLEOTIDE SEQUENCE [LARGE SCALE GENOMIC DNA]</scope>
</reference>
<keyword evidence="3" id="KW-1185">Reference proteome</keyword>
<gene>
    <name evidence="2" type="ORF">PAL_GLEAN10002987</name>
</gene>
<evidence type="ECO:0000313" key="3">
    <source>
        <dbReference type="Proteomes" id="UP000010552"/>
    </source>
</evidence>
<sequence>MTKNRPPQGRVCTEREVAAARPELVPRHQQQGRLLGQERMVRLRVLRVSAGHAQTAGRGAGLSPGGTLRREDEGQAQRHGPQPTAPTSAHIQAHALRQAEARNAVNAANCTVWPLVVL</sequence>
<feature type="region of interest" description="Disordered" evidence="1">
    <location>
        <begin position="50"/>
        <end position="95"/>
    </location>
</feature>
<evidence type="ECO:0000313" key="2">
    <source>
        <dbReference type="EMBL" id="ELK03608.1"/>
    </source>
</evidence>